<dbReference type="AlphaFoldDB" id="A0A061IVY2"/>
<organism evidence="3 4">
    <name type="scientific">Trypanosoma rangeli SC58</name>
    <dbReference type="NCBI Taxonomy" id="429131"/>
    <lineage>
        <taxon>Eukaryota</taxon>
        <taxon>Discoba</taxon>
        <taxon>Euglenozoa</taxon>
        <taxon>Kinetoplastea</taxon>
        <taxon>Metakinetoplastina</taxon>
        <taxon>Trypanosomatida</taxon>
        <taxon>Trypanosomatidae</taxon>
        <taxon>Trypanosoma</taxon>
        <taxon>Herpetosoma</taxon>
    </lineage>
</organism>
<evidence type="ECO:0000313" key="4">
    <source>
        <dbReference type="Proteomes" id="UP000031737"/>
    </source>
</evidence>
<dbReference type="VEuPathDB" id="TriTrypDB:TRSC58_07207"/>
<evidence type="ECO:0000313" key="3">
    <source>
        <dbReference type="EMBL" id="ESL05167.1"/>
    </source>
</evidence>
<feature type="signal peptide" evidence="2">
    <location>
        <begin position="1"/>
        <end position="17"/>
    </location>
</feature>
<name>A0A061IVY2_TRYRA</name>
<evidence type="ECO:0000256" key="2">
    <source>
        <dbReference type="SAM" id="SignalP"/>
    </source>
</evidence>
<gene>
    <name evidence="3" type="ORF">TRSC58_07207</name>
</gene>
<keyword evidence="4" id="KW-1185">Reference proteome</keyword>
<keyword evidence="1" id="KW-0472">Membrane</keyword>
<dbReference type="Proteomes" id="UP000031737">
    <property type="component" value="Unassembled WGS sequence"/>
</dbReference>
<keyword evidence="1" id="KW-1133">Transmembrane helix</keyword>
<comment type="caution">
    <text evidence="3">The sequence shown here is derived from an EMBL/GenBank/DDBJ whole genome shotgun (WGS) entry which is preliminary data.</text>
</comment>
<feature type="chain" id="PRO_5001601120" evidence="2">
    <location>
        <begin position="18"/>
        <end position="76"/>
    </location>
</feature>
<feature type="transmembrane region" description="Helical" evidence="1">
    <location>
        <begin position="33"/>
        <end position="64"/>
    </location>
</feature>
<proteinExistence type="predicted"/>
<evidence type="ECO:0000256" key="1">
    <source>
        <dbReference type="SAM" id="Phobius"/>
    </source>
</evidence>
<keyword evidence="2" id="KW-0732">Signal</keyword>
<accession>A0A061IVY2</accession>
<keyword evidence="1" id="KW-0812">Transmembrane</keyword>
<reference evidence="3 4" key="1">
    <citation type="submission" date="2013-07" db="EMBL/GenBank/DDBJ databases">
        <authorList>
            <person name="Stoco P.H."/>
            <person name="Wagner G."/>
            <person name="Gerber A."/>
            <person name="Zaha A."/>
            <person name="Thompson C."/>
            <person name="Bartholomeu D.C."/>
            <person name="Luckemeyer D.D."/>
            <person name="Bahia D."/>
            <person name="Loreto E."/>
            <person name="Prestes E.B."/>
            <person name="Lima F.M."/>
            <person name="Rodrigues-Luiz G."/>
            <person name="Vallejo G.A."/>
            <person name="Filho J.F."/>
            <person name="Monteiro K.M."/>
            <person name="Tyler K.M."/>
            <person name="de Almeida L.G."/>
            <person name="Ortiz M.F."/>
            <person name="Siervo M.A."/>
            <person name="de Moraes M.H."/>
            <person name="Cunha O.L."/>
            <person name="Mendonca-Neto R."/>
            <person name="Silva R."/>
            <person name="Teixeira S.M."/>
            <person name="Murta S.M."/>
            <person name="Sincero T.C."/>
            <person name="Mendes T.A."/>
            <person name="Urmenyi T.P."/>
            <person name="Silva V.G."/>
            <person name="da Rocha W.D."/>
            <person name="Andersson B."/>
            <person name="Romanha A.J."/>
            <person name="Steindel M."/>
            <person name="de Vasconcelos A.T."/>
            <person name="Grisard E.C."/>
        </authorList>
    </citation>
    <scope>NUCLEOTIDE SEQUENCE [LARGE SCALE GENOMIC DNA]</scope>
    <source>
        <strain evidence="3 4">SC58</strain>
    </source>
</reference>
<dbReference type="EMBL" id="AUPL01007211">
    <property type="protein sequence ID" value="ESL05167.1"/>
    <property type="molecule type" value="Genomic_DNA"/>
</dbReference>
<sequence length="76" mass="8272">MRVVAVLLGLWLPAAVAEWSLRFVLSPPTSHRSLLFFFSFAPAMCVCVYVCVCVGVCAAVPFAVRKATRRGRAPDS</sequence>
<protein>
    <submittedName>
        <fullName evidence="3">Uncharacterized protein</fullName>
    </submittedName>
</protein>